<feature type="region of interest" description="Disordered" evidence="1">
    <location>
        <begin position="371"/>
        <end position="404"/>
    </location>
</feature>
<dbReference type="EMBL" id="CACSLK010020742">
    <property type="protein sequence ID" value="CAA0820536.1"/>
    <property type="molecule type" value="Genomic_DNA"/>
</dbReference>
<dbReference type="InterPro" id="IPR005162">
    <property type="entry name" value="Retrotrans_gag_dom"/>
</dbReference>
<dbReference type="InterPro" id="IPR057670">
    <property type="entry name" value="SH3_retrovirus"/>
</dbReference>
<comment type="caution">
    <text evidence="5">The sequence shown here is derived from an EMBL/GenBank/DDBJ whole genome shotgun (WGS) entry which is preliminary data.</text>
</comment>
<dbReference type="PANTHER" id="PTHR37610">
    <property type="entry name" value="CCHC-TYPE DOMAIN-CONTAINING PROTEIN"/>
    <property type="match status" value="1"/>
</dbReference>
<protein>
    <recommendedName>
        <fullName evidence="7">Retrotransposon Copia-like N-terminal domain-containing protein</fullName>
    </recommendedName>
</protein>
<evidence type="ECO:0008006" key="7">
    <source>
        <dbReference type="Google" id="ProtNLM"/>
    </source>
</evidence>
<dbReference type="PANTHER" id="PTHR37610:SF40">
    <property type="entry name" value="OS01G0909600 PROTEIN"/>
    <property type="match status" value="1"/>
</dbReference>
<gene>
    <name evidence="5" type="ORF">SHERM_18538</name>
</gene>
<evidence type="ECO:0000313" key="5">
    <source>
        <dbReference type="EMBL" id="CAA0820536.1"/>
    </source>
</evidence>
<feature type="domain" description="Retrotransposon gag" evidence="2">
    <location>
        <begin position="78"/>
        <end position="153"/>
    </location>
</feature>
<evidence type="ECO:0000256" key="1">
    <source>
        <dbReference type="SAM" id="MobiDB-lite"/>
    </source>
</evidence>
<evidence type="ECO:0000259" key="4">
    <source>
        <dbReference type="Pfam" id="PF25597"/>
    </source>
</evidence>
<sequence length="404" mass="45624">MADTTQNPLNLHGSDNPGIMLVIHQLAGNNFLSWKRSMIIALRAKTKYGFVNGDIPQPDENDEGYANWKKVDCMVLSWILNSLSKKIGESFLYADTTKELWEDICQRFGENNGPMRYKIQREISTLTQGNSTVMEYFNKLKKLWNEYACVVPLQICSEKGKLIAKQYAKTKLIQFLMGLNDVYDNVKNQIMLIDPLPSVNKAYSVLLTTERQITIQNEYGGKLDNVVMVAKSETYGKGSCGLGRGGNNGGRGWQSGGRGRGAAYIINRVPSQLLEWKTPYEILRGDVTDYKRMKPFGCLAYVANIHPHRSKLDARSSKCLFLGYAAGKKGYQLYDMEDDKLVTSRDVVFIEDTYPFQNQNTPAPTTLPLSVPDLHNDADVQPQSNVDQHLPEKIDQDLRKKSQN</sequence>
<reference evidence="5" key="1">
    <citation type="submission" date="2019-12" db="EMBL/GenBank/DDBJ databases">
        <authorList>
            <person name="Scholes J."/>
        </authorList>
    </citation>
    <scope>NUCLEOTIDE SEQUENCE</scope>
</reference>
<dbReference type="Proteomes" id="UP001153555">
    <property type="component" value="Unassembled WGS sequence"/>
</dbReference>
<dbReference type="OrthoDB" id="5544992at2759"/>
<organism evidence="5 6">
    <name type="scientific">Striga hermonthica</name>
    <name type="common">Purple witchweed</name>
    <name type="synonym">Buchnera hermonthica</name>
    <dbReference type="NCBI Taxonomy" id="68872"/>
    <lineage>
        <taxon>Eukaryota</taxon>
        <taxon>Viridiplantae</taxon>
        <taxon>Streptophyta</taxon>
        <taxon>Embryophyta</taxon>
        <taxon>Tracheophyta</taxon>
        <taxon>Spermatophyta</taxon>
        <taxon>Magnoliopsida</taxon>
        <taxon>eudicotyledons</taxon>
        <taxon>Gunneridae</taxon>
        <taxon>Pentapetalae</taxon>
        <taxon>asterids</taxon>
        <taxon>lamiids</taxon>
        <taxon>Lamiales</taxon>
        <taxon>Orobanchaceae</taxon>
        <taxon>Buchnereae</taxon>
        <taxon>Striga</taxon>
    </lineage>
</organism>
<dbReference type="AlphaFoldDB" id="A0A9N7RB00"/>
<dbReference type="Pfam" id="PF25597">
    <property type="entry name" value="SH3_retrovirus"/>
    <property type="match status" value="1"/>
</dbReference>
<feature type="domain" description="Retroviral polymerase SH3-like" evidence="4">
    <location>
        <begin position="298"/>
        <end position="360"/>
    </location>
</feature>
<name>A0A9N7RB00_STRHE</name>
<feature type="compositionally biased region" description="Basic and acidic residues" evidence="1">
    <location>
        <begin position="389"/>
        <end position="404"/>
    </location>
</feature>
<accession>A0A9N7RB00</accession>
<evidence type="ECO:0000259" key="3">
    <source>
        <dbReference type="Pfam" id="PF14244"/>
    </source>
</evidence>
<dbReference type="Pfam" id="PF03732">
    <property type="entry name" value="Retrotrans_gag"/>
    <property type="match status" value="1"/>
</dbReference>
<proteinExistence type="predicted"/>
<evidence type="ECO:0000259" key="2">
    <source>
        <dbReference type="Pfam" id="PF03732"/>
    </source>
</evidence>
<evidence type="ECO:0000313" key="6">
    <source>
        <dbReference type="Proteomes" id="UP001153555"/>
    </source>
</evidence>
<dbReference type="Pfam" id="PF14244">
    <property type="entry name" value="Retrotran_gag_3"/>
    <property type="match status" value="1"/>
</dbReference>
<feature type="domain" description="Retrotransposon Copia-like N-terminal" evidence="3">
    <location>
        <begin position="12"/>
        <end position="59"/>
    </location>
</feature>
<dbReference type="InterPro" id="IPR029472">
    <property type="entry name" value="Copia-like_N"/>
</dbReference>
<keyword evidence="6" id="KW-1185">Reference proteome</keyword>